<comment type="caution">
    <text evidence="7">The sequence shown here is derived from an EMBL/GenBank/DDBJ whole genome shotgun (WGS) entry which is preliminary data.</text>
</comment>
<dbReference type="SMART" id="SM00091">
    <property type="entry name" value="PAS"/>
    <property type="match status" value="2"/>
</dbReference>
<dbReference type="SUPFAM" id="SSF55073">
    <property type="entry name" value="Nucleotide cyclase"/>
    <property type="match status" value="1"/>
</dbReference>
<dbReference type="RefSeq" id="WP_005670849.1">
    <property type="nucleotide sequence ID" value="NZ_JH992926.1"/>
</dbReference>
<dbReference type="InterPro" id="IPR000160">
    <property type="entry name" value="GGDEF_dom"/>
</dbReference>
<dbReference type="SMART" id="SM00267">
    <property type="entry name" value="GGDEF"/>
    <property type="match status" value="1"/>
</dbReference>
<dbReference type="NCBIfam" id="TIGR00254">
    <property type="entry name" value="GGDEF"/>
    <property type="match status" value="1"/>
</dbReference>
<dbReference type="PROSITE" id="PS50110">
    <property type="entry name" value="RESPONSE_REGULATORY"/>
    <property type="match status" value="1"/>
</dbReference>
<dbReference type="EMBL" id="AGZI01000061">
    <property type="protein sequence ID" value="EKU79997.1"/>
    <property type="molecule type" value="Genomic_DNA"/>
</dbReference>
<dbReference type="Gene3D" id="3.30.450.20">
    <property type="entry name" value="PAS domain"/>
    <property type="match status" value="2"/>
</dbReference>
<dbReference type="Gene3D" id="3.30.70.270">
    <property type="match status" value="1"/>
</dbReference>
<dbReference type="Gene3D" id="3.40.50.2300">
    <property type="match status" value="1"/>
</dbReference>
<dbReference type="PATRIC" id="fig|883126.3.peg.4865"/>
<sequence>MLQSLPGAAQDAPALLVVEDEAVVAMDIAGQLRDMGYRVCGCVDNGRDAIARARADRPDLVLMDVVLRGDMDGIAAAAAIGAELQIPILFLTAYSDDQTVDRAAGAMPYGYLTKPFQGRELRAVIEVALRKAEVERALRDKERWLSSVLHGVGDAVIALDADGLVGLANPAAESLLGTEILRGRSAAEVVRLEDDTGGTVRLAHHDCTARSGAAMLVTGAGQRIPVDYSAGPICDERSHPMGTAIVLHDERERVAAELRLAHSEQRFRSAFDNAPLGLALVDRDNRYARVNRAMCRLLGAPAEALVGAVQDAFGDSGDNAIEREYQQDLLAGRSDAVQYERRYRPRDGRTVWALVSATLLPADHEPQHFLIQVNDVTERKRAEEELAHLAHHDALTGVANRAMLSEQVERELAVARRRGSRLAVVFIDLDYFKHINDTYGHETGDVVLKELASRLAHSVRAIDIVGRLGGDEFVVVLSEVSDTRDVIALTDKLRLECGRPLHFNGHEVRLAVSMGVSLFPEDARDFRTLLRFADSALYQAKGEGRNNVQFYRPELTARMEMRVRLGAGLRTALERGELEMFYQPIVTLADGRPAAAEALLRWHHPELGLLMPDLFLPMLEESSMAEEIGAWTIREACRQAARWNADGGAGLRIGVNVTASQFKSGRLVPVVEAALRATGLAPGRLCIEITEQSQLADTGQTRATLAALKDLGVLVAIDDFGTGYSSLGYISRLKPALLHKPRLGQRGS</sequence>
<dbReference type="CDD" id="cd00130">
    <property type="entry name" value="PAS"/>
    <property type="match status" value="2"/>
</dbReference>
<dbReference type="PROSITE" id="PS50883">
    <property type="entry name" value="EAL"/>
    <property type="match status" value="1"/>
</dbReference>
<feature type="modified residue" description="4-aspartylphosphate" evidence="1">
    <location>
        <position position="64"/>
    </location>
</feature>
<dbReference type="CDD" id="cd01948">
    <property type="entry name" value="EAL"/>
    <property type="match status" value="1"/>
</dbReference>
<protein>
    <submittedName>
        <fullName evidence="7">Diguanylate cyclase (GGDEF) domain-containing protein</fullName>
    </submittedName>
</protein>
<organism evidence="7 8">
    <name type="scientific">Massilia timonae CCUG 45783</name>
    <dbReference type="NCBI Taxonomy" id="883126"/>
    <lineage>
        <taxon>Bacteria</taxon>
        <taxon>Pseudomonadati</taxon>
        <taxon>Pseudomonadota</taxon>
        <taxon>Betaproteobacteria</taxon>
        <taxon>Burkholderiales</taxon>
        <taxon>Oxalobacteraceae</taxon>
        <taxon>Telluria group</taxon>
        <taxon>Massilia</taxon>
    </lineage>
</organism>
<evidence type="ECO:0000313" key="8">
    <source>
        <dbReference type="Proteomes" id="UP000009874"/>
    </source>
</evidence>
<dbReference type="PANTHER" id="PTHR44757">
    <property type="entry name" value="DIGUANYLATE CYCLASE DGCP"/>
    <property type="match status" value="1"/>
</dbReference>
<dbReference type="eggNOG" id="COG5001">
    <property type="taxonomic scope" value="Bacteria"/>
</dbReference>
<dbReference type="PROSITE" id="PS50113">
    <property type="entry name" value="PAC"/>
    <property type="match status" value="1"/>
</dbReference>
<dbReference type="SUPFAM" id="SSF55785">
    <property type="entry name" value="PYP-like sensor domain (PAS domain)"/>
    <property type="match status" value="2"/>
</dbReference>
<name>K9DMH7_9BURK</name>
<dbReference type="Proteomes" id="UP000009874">
    <property type="component" value="Unassembled WGS sequence"/>
</dbReference>
<evidence type="ECO:0000259" key="4">
    <source>
        <dbReference type="PROSITE" id="PS50113"/>
    </source>
</evidence>
<dbReference type="InterPro" id="IPR052155">
    <property type="entry name" value="Biofilm_reg_signaling"/>
</dbReference>
<dbReference type="AlphaFoldDB" id="K9DMH7"/>
<accession>K9DMH7</accession>
<dbReference type="InterPro" id="IPR001789">
    <property type="entry name" value="Sig_transdc_resp-reg_receiver"/>
</dbReference>
<proteinExistence type="predicted"/>
<feature type="domain" description="Response regulatory" evidence="2">
    <location>
        <begin position="14"/>
        <end position="129"/>
    </location>
</feature>
<evidence type="ECO:0000259" key="3">
    <source>
        <dbReference type="PROSITE" id="PS50112"/>
    </source>
</evidence>
<evidence type="ECO:0000313" key="7">
    <source>
        <dbReference type="EMBL" id="EKU79997.1"/>
    </source>
</evidence>
<dbReference type="Pfam" id="PF00072">
    <property type="entry name" value="Response_reg"/>
    <property type="match status" value="1"/>
</dbReference>
<dbReference type="STRING" id="47229.LO55_3975"/>
<dbReference type="PANTHER" id="PTHR44757:SF2">
    <property type="entry name" value="BIOFILM ARCHITECTURE MAINTENANCE PROTEIN MBAA"/>
    <property type="match status" value="1"/>
</dbReference>
<dbReference type="GO" id="GO:0003824">
    <property type="term" value="F:catalytic activity"/>
    <property type="evidence" value="ECO:0007669"/>
    <property type="project" value="UniProtKB-ARBA"/>
</dbReference>
<dbReference type="InterPro" id="IPR000700">
    <property type="entry name" value="PAS-assoc_C"/>
</dbReference>
<reference evidence="7 8" key="1">
    <citation type="submission" date="2012-09" db="EMBL/GenBank/DDBJ databases">
        <title>The Genome Sequence of Massilia timonae CCUG 45783.</title>
        <authorList>
            <consortium name="The Broad Institute Genome Sequencing Platform"/>
            <person name="Earl A."/>
            <person name="Ward D."/>
            <person name="Feldgarden M."/>
            <person name="Gevers D."/>
            <person name="Huys G."/>
            <person name="Walker B."/>
            <person name="Young S.K."/>
            <person name="Zeng Q."/>
            <person name="Gargeya S."/>
            <person name="Fitzgerald M."/>
            <person name="Haas B."/>
            <person name="Abouelleil A."/>
            <person name="Alvarado L."/>
            <person name="Arachchi H.M."/>
            <person name="Berlin A.M."/>
            <person name="Chapman S.B."/>
            <person name="Goldberg J."/>
            <person name="Griggs A."/>
            <person name="Gujja S."/>
            <person name="Hansen M."/>
            <person name="Howarth C."/>
            <person name="Imamovic A."/>
            <person name="Larimer J."/>
            <person name="McCowen C."/>
            <person name="Montmayeur A."/>
            <person name="Murphy C."/>
            <person name="Neiman D."/>
            <person name="Pearson M."/>
            <person name="Priest M."/>
            <person name="Roberts A."/>
            <person name="Saif S."/>
            <person name="Shea T."/>
            <person name="Sisk P."/>
            <person name="Sykes S."/>
            <person name="Wortman J."/>
            <person name="Nusbaum C."/>
            <person name="Birren B."/>
        </authorList>
    </citation>
    <scope>NUCLEOTIDE SEQUENCE [LARGE SCALE GENOMIC DNA]</scope>
    <source>
        <strain evidence="7 8">CCUG 45783</strain>
    </source>
</reference>
<dbReference type="SUPFAM" id="SSF52172">
    <property type="entry name" value="CheY-like"/>
    <property type="match status" value="1"/>
</dbReference>
<dbReference type="GO" id="GO:0000160">
    <property type="term" value="P:phosphorelay signal transduction system"/>
    <property type="evidence" value="ECO:0007669"/>
    <property type="project" value="InterPro"/>
</dbReference>
<dbReference type="InterPro" id="IPR000014">
    <property type="entry name" value="PAS"/>
</dbReference>
<dbReference type="SMART" id="SM00086">
    <property type="entry name" value="PAC"/>
    <property type="match status" value="2"/>
</dbReference>
<keyword evidence="1" id="KW-0597">Phosphoprotein</keyword>
<dbReference type="InterPro" id="IPR011006">
    <property type="entry name" value="CheY-like_superfamily"/>
</dbReference>
<dbReference type="PROSITE" id="PS50112">
    <property type="entry name" value="PAS"/>
    <property type="match status" value="2"/>
</dbReference>
<dbReference type="InterPro" id="IPR043128">
    <property type="entry name" value="Rev_trsase/Diguanyl_cyclase"/>
</dbReference>
<dbReference type="SMART" id="SM00052">
    <property type="entry name" value="EAL"/>
    <property type="match status" value="1"/>
</dbReference>
<dbReference type="InterPro" id="IPR013656">
    <property type="entry name" value="PAS_4"/>
</dbReference>
<dbReference type="FunFam" id="3.30.70.270:FF:000001">
    <property type="entry name" value="Diguanylate cyclase domain protein"/>
    <property type="match status" value="1"/>
</dbReference>
<gene>
    <name evidence="7" type="ORF">HMPREF9710_04815</name>
</gene>
<evidence type="ECO:0000259" key="5">
    <source>
        <dbReference type="PROSITE" id="PS50883"/>
    </source>
</evidence>
<evidence type="ECO:0000256" key="1">
    <source>
        <dbReference type="PROSITE-ProRule" id="PRU00169"/>
    </source>
</evidence>
<dbReference type="Pfam" id="PF00563">
    <property type="entry name" value="EAL"/>
    <property type="match status" value="1"/>
</dbReference>
<dbReference type="InterPro" id="IPR035919">
    <property type="entry name" value="EAL_sf"/>
</dbReference>
<dbReference type="Pfam" id="PF08448">
    <property type="entry name" value="PAS_4"/>
    <property type="match status" value="1"/>
</dbReference>
<dbReference type="Pfam" id="PF13188">
    <property type="entry name" value="PAS_8"/>
    <property type="match status" value="1"/>
</dbReference>
<dbReference type="OrthoDB" id="9813903at2"/>
<dbReference type="InterPro" id="IPR001633">
    <property type="entry name" value="EAL_dom"/>
</dbReference>
<evidence type="ECO:0000259" key="2">
    <source>
        <dbReference type="PROSITE" id="PS50110"/>
    </source>
</evidence>
<dbReference type="SMART" id="SM00448">
    <property type="entry name" value="REC"/>
    <property type="match status" value="1"/>
</dbReference>
<dbReference type="Pfam" id="PF00990">
    <property type="entry name" value="GGDEF"/>
    <property type="match status" value="1"/>
</dbReference>
<dbReference type="PROSITE" id="PS50887">
    <property type="entry name" value="GGDEF"/>
    <property type="match status" value="1"/>
</dbReference>
<feature type="domain" description="PAS" evidence="3">
    <location>
        <begin position="263"/>
        <end position="307"/>
    </location>
</feature>
<feature type="domain" description="EAL" evidence="5">
    <location>
        <begin position="562"/>
        <end position="748"/>
    </location>
</feature>
<keyword evidence="8" id="KW-1185">Reference proteome</keyword>
<feature type="domain" description="GGDEF" evidence="6">
    <location>
        <begin position="420"/>
        <end position="553"/>
    </location>
</feature>
<evidence type="ECO:0000259" key="6">
    <source>
        <dbReference type="PROSITE" id="PS50887"/>
    </source>
</evidence>
<dbReference type="InterPro" id="IPR029787">
    <property type="entry name" value="Nucleotide_cyclase"/>
</dbReference>
<dbReference type="CDD" id="cd01949">
    <property type="entry name" value="GGDEF"/>
    <property type="match status" value="1"/>
</dbReference>
<dbReference type="SUPFAM" id="SSF141868">
    <property type="entry name" value="EAL domain-like"/>
    <property type="match status" value="1"/>
</dbReference>
<feature type="domain" description="PAC" evidence="4">
    <location>
        <begin position="337"/>
        <end position="388"/>
    </location>
</feature>
<dbReference type="InterPro" id="IPR001610">
    <property type="entry name" value="PAC"/>
</dbReference>
<feature type="domain" description="PAS" evidence="3">
    <location>
        <begin position="141"/>
        <end position="177"/>
    </location>
</feature>
<dbReference type="HOGENOM" id="CLU_000445_70_50_4"/>
<dbReference type="Gene3D" id="3.20.20.450">
    <property type="entry name" value="EAL domain"/>
    <property type="match status" value="1"/>
</dbReference>
<dbReference type="InterPro" id="IPR035965">
    <property type="entry name" value="PAS-like_dom_sf"/>
</dbReference>
<dbReference type="NCBIfam" id="TIGR00229">
    <property type="entry name" value="sensory_box"/>
    <property type="match status" value="2"/>
</dbReference>
<dbReference type="CDD" id="cd17534">
    <property type="entry name" value="REC_DC-like"/>
    <property type="match status" value="1"/>
</dbReference>